<gene>
    <name evidence="1" type="ORF">SCALOS_LOCUS11347</name>
</gene>
<evidence type="ECO:0000313" key="1">
    <source>
        <dbReference type="EMBL" id="CAG8723487.1"/>
    </source>
</evidence>
<proteinExistence type="predicted"/>
<organism evidence="1 2">
    <name type="scientific">Scutellospora calospora</name>
    <dbReference type="NCBI Taxonomy" id="85575"/>
    <lineage>
        <taxon>Eukaryota</taxon>
        <taxon>Fungi</taxon>
        <taxon>Fungi incertae sedis</taxon>
        <taxon>Mucoromycota</taxon>
        <taxon>Glomeromycotina</taxon>
        <taxon>Glomeromycetes</taxon>
        <taxon>Diversisporales</taxon>
        <taxon>Gigasporaceae</taxon>
        <taxon>Scutellospora</taxon>
    </lineage>
</organism>
<reference evidence="1" key="1">
    <citation type="submission" date="2021-06" db="EMBL/GenBank/DDBJ databases">
        <authorList>
            <person name="Kallberg Y."/>
            <person name="Tangrot J."/>
            <person name="Rosling A."/>
        </authorList>
    </citation>
    <scope>NUCLEOTIDE SEQUENCE</scope>
    <source>
        <strain evidence="1">AU212A</strain>
    </source>
</reference>
<feature type="non-terminal residue" evidence="1">
    <location>
        <position position="1"/>
    </location>
</feature>
<accession>A0ACA9PWU3</accession>
<keyword evidence="2" id="KW-1185">Reference proteome</keyword>
<feature type="non-terminal residue" evidence="1">
    <location>
        <position position="55"/>
    </location>
</feature>
<dbReference type="EMBL" id="CAJVPM010048658">
    <property type="protein sequence ID" value="CAG8723487.1"/>
    <property type="molecule type" value="Genomic_DNA"/>
</dbReference>
<evidence type="ECO:0000313" key="2">
    <source>
        <dbReference type="Proteomes" id="UP000789860"/>
    </source>
</evidence>
<sequence length="55" mass="6098">CAKATLPRKKTSLGSIQTTKLSTSEKTKTDLKRIGSISQLYTKKLDLQISNSEKE</sequence>
<comment type="caution">
    <text evidence="1">The sequence shown here is derived from an EMBL/GenBank/DDBJ whole genome shotgun (WGS) entry which is preliminary data.</text>
</comment>
<name>A0ACA9PWU3_9GLOM</name>
<protein>
    <submittedName>
        <fullName evidence="1">1974_t:CDS:1</fullName>
    </submittedName>
</protein>
<dbReference type="Proteomes" id="UP000789860">
    <property type="component" value="Unassembled WGS sequence"/>
</dbReference>